<dbReference type="SUPFAM" id="SSF52418">
    <property type="entry name" value="Nucleoside phosphorylase/phosphoribosyltransferase catalytic domain"/>
    <property type="match status" value="1"/>
</dbReference>
<dbReference type="NCBIfam" id="NF004490">
    <property type="entry name" value="PRK05820.1"/>
    <property type="match status" value="1"/>
</dbReference>
<dbReference type="GO" id="GO:0004645">
    <property type="term" value="F:1,4-alpha-oligoglucan phosphorylase activity"/>
    <property type="evidence" value="ECO:0007669"/>
    <property type="project" value="InterPro"/>
</dbReference>
<dbReference type="InterPro" id="IPR017459">
    <property type="entry name" value="Glycosyl_Trfase_fam3_N_dom"/>
</dbReference>
<dbReference type="OrthoDB" id="445007at2759"/>
<dbReference type="HOGENOM" id="CLU_025040_0_1_1"/>
<dbReference type="GO" id="GO:0009032">
    <property type="term" value="F:thymidine phosphorylase activity"/>
    <property type="evidence" value="ECO:0007669"/>
    <property type="project" value="UniProtKB-UniRule"/>
</dbReference>
<reference evidence="9" key="2">
    <citation type="submission" date="2012-11" db="EMBL/GenBank/DDBJ databases">
        <authorList>
            <person name="Kuo A."/>
            <person name="Curtis B.A."/>
            <person name="Tanifuji G."/>
            <person name="Burki F."/>
            <person name="Gruber A."/>
            <person name="Irimia M."/>
            <person name="Maruyama S."/>
            <person name="Arias M.C."/>
            <person name="Ball S.G."/>
            <person name="Gile G.H."/>
            <person name="Hirakawa Y."/>
            <person name="Hopkins J.F."/>
            <person name="Rensing S.A."/>
            <person name="Schmutz J."/>
            <person name="Symeonidi A."/>
            <person name="Elias M."/>
            <person name="Eveleigh R.J."/>
            <person name="Herman E.K."/>
            <person name="Klute M.J."/>
            <person name="Nakayama T."/>
            <person name="Obornik M."/>
            <person name="Reyes-Prieto A."/>
            <person name="Armbrust E.V."/>
            <person name="Aves S.J."/>
            <person name="Beiko R.G."/>
            <person name="Coutinho P."/>
            <person name="Dacks J.B."/>
            <person name="Durnford D.G."/>
            <person name="Fast N.M."/>
            <person name="Green B.R."/>
            <person name="Grisdale C."/>
            <person name="Hempe F."/>
            <person name="Henrissat B."/>
            <person name="Hoppner M.P."/>
            <person name="Ishida K.-I."/>
            <person name="Kim E."/>
            <person name="Koreny L."/>
            <person name="Kroth P.G."/>
            <person name="Liu Y."/>
            <person name="Malik S.-B."/>
            <person name="Maier U.G."/>
            <person name="McRose D."/>
            <person name="Mock T."/>
            <person name="Neilson J.A."/>
            <person name="Onodera N.T."/>
            <person name="Poole A.M."/>
            <person name="Pritham E.J."/>
            <person name="Richards T.A."/>
            <person name="Rocap G."/>
            <person name="Roy S.W."/>
            <person name="Sarai C."/>
            <person name="Schaack S."/>
            <person name="Shirato S."/>
            <person name="Slamovits C.H."/>
            <person name="Spencer D.F."/>
            <person name="Suzuki S."/>
            <person name="Worden A.Z."/>
            <person name="Zauner S."/>
            <person name="Barry K."/>
            <person name="Bell C."/>
            <person name="Bharti A.K."/>
            <person name="Crow J.A."/>
            <person name="Grimwood J."/>
            <person name="Kramer R."/>
            <person name="Lindquist E."/>
            <person name="Lucas S."/>
            <person name="Salamov A."/>
            <person name="McFadden G.I."/>
            <person name="Lane C.E."/>
            <person name="Keeling P.J."/>
            <person name="Gray M.W."/>
            <person name="Grigoriev I.V."/>
            <person name="Archibald J.M."/>
        </authorList>
    </citation>
    <scope>NUCLEOTIDE SEQUENCE</scope>
    <source>
        <strain evidence="9">CCMP2712</strain>
    </source>
</reference>
<dbReference type="GeneID" id="17307919"/>
<dbReference type="Gene3D" id="3.40.1030.10">
    <property type="entry name" value="Nucleoside phosphorylase/phosphoribosyltransferase catalytic domain"/>
    <property type="match status" value="1"/>
</dbReference>
<dbReference type="PIRSF" id="PIRSF000478">
    <property type="entry name" value="TP_PyNP"/>
    <property type="match status" value="1"/>
</dbReference>
<dbReference type="NCBIfam" id="TIGR02644">
    <property type="entry name" value="Y_phosphoryl"/>
    <property type="match status" value="1"/>
</dbReference>
<evidence type="ECO:0000259" key="6">
    <source>
        <dbReference type="SMART" id="SM00941"/>
    </source>
</evidence>
<dbReference type="Pfam" id="PF00591">
    <property type="entry name" value="Glycos_transf_3"/>
    <property type="match status" value="1"/>
</dbReference>
<comment type="catalytic activity">
    <reaction evidence="5">
        <text>thymidine + phosphate = 2-deoxy-alpha-D-ribose 1-phosphate + thymine</text>
        <dbReference type="Rhea" id="RHEA:16037"/>
        <dbReference type="ChEBI" id="CHEBI:17748"/>
        <dbReference type="ChEBI" id="CHEBI:17821"/>
        <dbReference type="ChEBI" id="CHEBI:43474"/>
        <dbReference type="ChEBI" id="CHEBI:57259"/>
        <dbReference type="EC" id="2.4.2.4"/>
    </reaction>
</comment>
<dbReference type="Gene3D" id="3.90.1170.30">
    <property type="entry name" value="Pyrimidine nucleoside phosphorylase-like, C-terminal domain"/>
    <property type="match status" value="1"/>
</dbReference>
<dbReference type="UniPathway" id="UPA00578">
    <property type="reaction ID" value="UER00638"/>
</dbReference>
<keyword evidence="9" id="KW-1185">Reference proteome</keyword>
<organism evidence="7">
    <name type="scientific">Guillardia theta (strain CCMP2712)</name>
    <name type="common">Cryptophyte</name>
    <dbReference type="NCBI Taxonomy" id="905079"/>
    <lineage>
        <taxon>Eukaryota</taxon>
        <taxon>Cryptophyceae</taxon>
        <taxon>Pyrenomonadales</taxon>
        <taxon>Geminigeraceae</taxon>
        <taxon>Guillardia</taxon>
    </lineage>
</organism>
<dbReference type="eggNOG" id="ENOG502QPRY">
    <property type="taxonomic scope" value="Eukaryota"/>
</dbReference>
<dbReference type="InterPro" id="IPR036566">
    <property type="entry name" value="PYNP-like_C_sf"/>
</dbReference>
<gene>
    <name evidence="7" type="ORF">GUITHDRAFT_103071</name>
</gene>
<dbReference type="PaxDb" id="55529-EKX51151"/>
<comment type="subunit">
    <text evidence="2 5">Homodimer.</text>
</comment>
<evidence type="ECO:0000256" key="3">
    <source>
        <dbReference type="ARBA" id="ARBA00022676"/>
    </source>
</evidence>
<dbReference type="KEGG" id="gtt:GUITHDRAFT_103071"/>
<dbReference type="GO" id="GO:0006206">
    <property type="term" value="P:pyrimidine nucleobase metabolic process"/>
    <property type="evidence" value="ECO:0007669"/>
    <property type="project" value="InterPro"/>
</dbReference>
<comment type="similarity">
    <text evidence="1 5">Belongs to the thymidine/pyrimidine-nucleoside phosphorylase family.</text>
</comment>
<protein>
    <recommendedName>
        <fullName evidence="5">Thymidine phosphorylase</fullName>
        <shortName evidence="5">TP</shortName>
        <ecNumber evidence="5">2.4.2.4</ecNumber>
    </recommendedName>
    <alternativeName>
        <fullName evidence="5">TdRPase</fullName>
    </alternativeName>
</protein>
<reference evidence="7 9" key="1">
    <citation type="journal article" date="2012" name="Nature">
        <title>Algal genomes reveal evolutionary mosaicism and the fate of nucleomorphs.</title>
        <authorList>
            <consortium name="DOE Joint Genome Institute"/>
            <person name="Curtis B.A."/>
            <person name="Tanifuji G."/>
            <person name="Burki F."/>
            <person name="Gruber A."/>
            <person name="Irimia M."/>
            <person name="Maruyama S."/>
            <person name="Arias M.C."/>
            <person name="Ball S.G."/>
            <person name="Gile G.H."/>
            <person name="Hirakawa Y."/>
            <person name="Hopkins J.F."/>
            <person name="Kuo A."/>
            <person name="Rensing S.A."/>
            <person name="Schmutz J."/>
            <person name="Symeonidi A."/>
            <person name="Elias M."/>
            <person name="Eveleigh R.J."/>
            <person name="Herman E.K."/>
            <person name="Klute M.J."/>
            <person name="Nakayama T."/>
            <person name="Obornik M."/>
            <person name="Reyes-Prieto A."/>
            <person name="Armbrust E.V."/>
            <person name="Aves S.J."/>
            <person name="Beiko R.G."/>
            <person name="Coutinho P."/>
            <person name="Dacks J.B."/>
            <person name="Durnford D.G."/>
            <person name="Fast N.M."/>
            <person name="Green B.R."/>
            <person name="Grisdale C.J."/>
            <person name="Hempel F."/>
            <person name="Henrissat B."/>
            <person name="Hoppner M.P."/>
            <person name="Ishida K."/>
            <person name="Kim E."/>
            <person name="Koreny L."/>
            <person name="Kroth P.G."/>
            <person name="Liu Y."/>
            <person name="Malik S.B."/>
            <person name="Maier U.G."/>
            <person name="McRose D."/>
            <person name="Mock T."/>
            <person name="Neilson J.A."/>
            <person name="Onodera N.T."/>
            <person name="Poole A.M."/>
            <person name="Pritham E.J."/>
            <person name="Richards T.A."/>
            <person name="Rocap G."/>
            <person name="Roy S.W."/>
            <person name="Sarai C."/>
            <person name="Schaack S."/>
            <person name="Shirato S."/>
            <person name="Slamovits C.H."/>
            <person name="Spencer D.F."/>
            <person name="Suzuki S."/>
            <person name="Worden A.Z."/>
            <person name="Zauner S."/>
            <person name="Barry K."/>
            <person name="Bell C."/>
            <person name="Bharti A.K."/>
            <person name="Crow J.A."/>
            <person name="Grimwood J."/>
            <person name="Kramer R."/>
            <person name="Lindquist E."/>
            <person name="Lucas S."/>
            <person name="Salamov A."/>
            <person name="McFadden G.I."/>
            <person name="Lane C.E."/>
            <person name="Keeling P.J."/>
            <person name="Gray M.W."/>
            <person name="Grigoriev I.V."/>
            <person name="Archibald J.M."/>
        </authorList>
    </citation>
    <scope>NUCLEOTIDE SEQUENCE</scope>
    <source>
        <strain evidence="7 9">CCMP2712</strain>
    </source>
</reference>
<accession>L1JRF6</accession>
<dbReference type="Pfam" id="PF07831">
    <property type="entry name" value="PYNP_C"/>
    <property type="match status" value="1"/>
</dbReference>
<dbReference type="EC" id="2.4.2.4" evidence="5"/>
<dbReference type="SUPFAM" id="SSF54680">
    <property type="entry name" value="Pyrimidine nucleoside phosphorylase C-terminal domain"/>
    <property type="match status" value="1"/>
</dbReference>
<dbReference type="PROSITE" id="PS00647">
    <property type="entry name" value="THYMID_PHOSPHORYLASE"/>
    <property type="match status" value="1"/>
</dbReference>
<dbReference type="EnsemblProtists" id="EKX51151">
    <property type="protein sequence ID" value="EKX51151"/>
    <property type="gene ID" value="GUITHDRAFT_103071"/>
</dbReference>
<dbReference type="InterPro" id="IPR000053">
    <property type="entry name" value="Thymidine/pyrmidine_PPase"/>
</dbReference>
<evidence type="ECO:0000256" key="5">
    <source>
        <dbReference type="PIRNR" id="PIRNR000478"/>
    </source>
</evidence>
<dbReference type="PANTHER" id="PTHR10515:SF0">
    <property type="entry name" value="THYMIDINE PHOSPHORYLASE"/>
    <property type="match status" value="1"/>
</dbReference>
<dbReference type="InterPro" id="IPR000312">
    <property type="entry name" value="Glycosyl_Trfase_fam3"/>
</dbReference>
<dbReference type="OMA" id="VWGGATN"/>
<dbReference type="AlphaFoldDB" id="L1JRF6"/>
<evidence type="ECO:0000256" key="2">
    <source>
        <dbReference type="ARBA" id="ARBA00011738"/>
    </source>
</evidence>
<evidence type="ECO:0000313" key="9">
    <source>
        <dbReference type="Proteomes" id="UP000011087"/>
    </source>
</evidence>
<keyword evidence="3 5" id="KW-0328">Glycosyltransferase</keyword>
<dbReference type="SUPFAM" id="SSF47648">
    <property type="entry name" value="Nucleoside phosphorylase/phosphoribosyltransferase N-terminal domain"/>
    <property type="match status" value="1"/>
</dbReference>
<comment type="function">
    <text evidence="5">Catalyzes the reversible phosphorolysis of thymidine. The produced molecules are then utilized as carbon and energy sources or in the rescue of pyrimidine bases for nucleotide synthesis.</text>
</comment>
<keyword evidence="4 5" id="KW-0808">Transferase</keyword>
<dbReference type="FunFam" id="3.40.1030.10:FF:000003">
    <property type="entry name" value="Pyrimidine-nucleoside phosphorylase"/>
    <property type="match status" value="1"/>
</dbReference>
<dbReference type="RefSeq" id="XP_005838131.1">
    <property type="nucleotide sequence ID" value="XM_005838074.1"/>
</dbReference>
<dbReference type="GO" id="GO:0006213">
    <property type="term" value="P:pyrimidine nucleoside metabolic process"/>
    <property type="evidence" value="ECO:0007669"/>
    <property type="project" value="UniProtKB-UniRule"/>
</dbReference>
<dbReference type="GO" id="GO:0005829">
    <property type="term" value="C:cytosol"/>
    <property type="evidence" value="ECO:0007669"/>
    <property type="project" value="TreeGrafter"/>
</dbReference>
<dbReference type="InterPro" id="IPR036320">
    <property type="entry name" value="Glycosyl_Trfase_fam3_N_dom_sf"/>
</dbReference>
<evidence type="ECO:0000256" key="1">
    <source>
        <dbReference type="ARBA" id="ARBA00006915"/>
    </source>
</evidence>
<dbReference type="InterPro" id="IPR018090">
    <property type="entry name" value="Pyrmidine_PPas_bac/euk"/>
</dbReference>
<dbReference type="Pfam" id="PF02885">
    <property type="entry name" value="Glycos_trans_3N"/>
    <property type="match status" value="1"/>
</dbReference>
<sequence>MRENGTMNGSLHDQEKVFSAVELIMKKRDGHVLTEEEIRFFVFEFHQSKIPDYQMTALLMAIYLKGMTSEEIFHLTMAFMDTGKVSDLSFLGMHTADKHSTGGVGDKISIPLAPLVASCGVAVPMISGRGLGHTGGTLDKLESIPNLKTSLSTQEVYDQLSKIHVVITGANADIAPVDKRVYSLRDVTGTTSSLPLIASSIMSKKLSEGTDSLLLDVKAGKGAFLQDMEATKRLAETLVSAGKAAGRNAMAIITNMDQPLGNTVGNWLEMRESIDILNGKGPSDVRELVIVQCALMLLLAGRVKTYQEGRAMAELKIENGEGLQKFKQMIEAQGGSSMYIDAPESYPKPKHSLAVLSDHDGWIKAIDAFEVGLINNKLGGGRETLDSKIDFKAGLVFHFKVGDHVKAGEALVTLFTDGTYPDYLSDRTLKVFTIVPEPVAAPPLIG</sequence>
<dbReference type="Gene3D" id="1.20.970.10">
    <property type="entry name" value="Transferase, Pyrimidine Nucleoside Phosphorylase, Chain C"/>
    <property type="match status" value="1"/>
</dbReference>
<dbReference type="InterPro" id="IPR013102">
    <property type="entry name" value="PYNP_C"/>
</dbReference>
<name>L1JRF6_GUITC</name>
<dbReference type="STRING" id="905079.L1JRF6"/>
<dbReference type="Proteomes" id="UP000011087">
    <property type="component" value="Unassembled WGS sequence"/>
</dbReference>
<dbReference type="PANTHER" id="PTHR10515">
    <property type="entry name" value="THYMIDINE PHOSPHORYLASE"/>
    <property type="match status" value="1"/>
</dbReference>
<proteinExistence type="inferred from homology"/>
<dbReference type="SMART" id="SM00941">
    <property type="entry name" value="PYNP_C"/>
    <property type="match status" value="1"/>
</dbReference>
<comment type="pathway">
    <text evidence="5">Pyrimidine metabolism; dTMP biosynthesis via salvage pathway; dTMP from thymine: step 1/2.</text>
</comment>
<feature type="domain" description="Pyrimidine nucleoside phosphorylase C-terminal" evidence="6">
    <location>
        <begin position="362"/>
        <end position="435"/>
    </location>
</feature>
<dbReference type="InterPro" id="IPR017872">
    <property type="entry name" value="Pyrmidine_PPase_CS"/>
</dbReference>
<dbReference type="InterPro" id="IPR035902">
    <property type="entry name" value="Nuc_phospho_transferase"/>
</dbReference>
<dbReference type="EMBL" id="JH992976">
    <property type="protein sequence ID" value="EKX51151.1"/>
    <property type="molecule type" value="Genomic_DNA"/>
</dbReference>
<evidence type="ECO:0000256" key="4">
    <source>
        <dbReference type="ARBA" id="ARBA00022679"/>
    </source>
</evidence>
<evidence type="ECO:0000313" key="8">
    <source>
        <dbReference type="EnsemblProtists" id="EKX51151"/>
    </source>
</evidence>
<evidence type="ECO:0000313" key="7">
    <source>
        <dbReference type="EMBL" id="EKX51151.1"/>
    </source>
</evidence>
<reference evidence="8" key="3">
    <citation type="submission" date="2015-06" db="UniProtKB">
        <authorList>
            <consortium name="EnsemblProtists"/>
        </authorList>
    </citation>
    <scope>IDENTIFICATION</scope>
</reference>